<dbReference type="PROSITE" id="PS51194">
    <property type="entry name" value="HELICASE_CTER"/>
    <property type="match status" value="1"/>
</dbReference>
<evidence type="ECO:0000259" key="11">
    <source>
        <dbReference type="PROSITE" id="PS51195"/>
    </source>
</evidence>
<dbReference type="SUPFAM" id="SSF52540">
    <property type="entry name" value="P-loop containing nucleoside triphosphate hydrolases"/>
    <property type="match status" value="1"/>
</dbReference>
<evidence type="ECO:0000256" key="1">
    <source>
        <dbReference type="ARBA" id="ARBA00022741"/>
    </source>
</evidence>
<dbReference type="Pfam" id="PF00271">
    <property type="entry name" value="Helicase_C"/>
    <property type="match status" value="1"/>
</dbReference>
<feature type="compositionally biased region" description="Basic and acidic residues" evidence="8">
    <location>
        <begin position="411"/>
        <end position="423"/>
    </location>
</feature>
<dbReference type="InterPro" id="IPR000629">
    <property type="entry name" value="RNA-helicase_DEAD-box_CS"/>
</dbReference>
<evidence type="ECO:0000256" key="5">
    <source>
        <dbReference type="ARBA" id="ARBA00038437"/>
    </source>
</evidence>
<dbReference type="PANTHER" id="PTHR47959">
    <property type="entry name" value="ATP-DEPENDENT RNA HELICASE RHLE-RELATED"/>
    <property type="match status" value="1"/>
</dbReference>
<dbReference type="Gene3D" id="3.40.50.300">
    <property type="entry name" value="P-loop containing nucleotide triphosphate hydrolases"/>
    <property type="match status" value="2"/>
</dbReference>
<accession>A0A939B528</accession>
<keyword evidence="3 7" id="KW-0347">Helicase</keyword>
<dbReference type="InterPro" id="IPR044742">
    <property type="entry name" value="DEAD/DEAH_RhlB"/>
</dbReference>
<feature type="domain" description="Helicase C-terminal" evidence="10">
    <location>
        <begin position="234"/>
        <end position="379"/>
    </location>
</feature>
<evidence type="ECO:0000313" key="13">
    <source>
        <dbReference type="Proteomes" id="UP000764045"/>
    </source>
</evidence>
<evidence type="ECO:0000256" key="6">
    <source>
        <dbReference type="PROSITE-ProRule" id="PRU00552"/>
    </source>
</evidence>
<dbReference type="PROSITE" id="PS00039">
    <property type="entry name" value="DEAD_ATP_HELICASE"/>
    <property type="match status" value="1"/>
</dbReference>
<evidence type="ECO:0000256" key="3">
    <source>
        <dbReference type="ARBA" id="ARBA00022806"/>
    </source>
</evidence>
<dbReference type="GO" id="GO:0003676">
    <property type="term" value="F:nucleic acid binding"/>
    <property type="evidence" value="ECO:0007669"/>
    <property type="project" value="InterPro"/>
</dbReference>
<comment type="similarity">
    <text evidence="5 7">Belongs to the DEAD box helicase family.</text>
</comment>
<feature type="domain" description="Helicase ATP-binding" evidence="9">
    <location>
        <begin position="32"/>
        <end position="209"/>
    </location>
</feature>
<dbReference type="InterPro" id="IPR011545">
    <property type="entry name" value="DEAD/DEAH_box_helicase_dom"/>
</dbReference>
<evidence type="ECO:0000313" key="12">
    <source>
        <dbReference type="EMBL" id="MBM6662004.1"/>
    </source>
</evidence>
<dbReference type="AlphaFoldDB" id="A0A939B528"/>
<feature type="short sequence motif" description="Q motif" evidence="6">
    <location>
        <begin position="1"/>
        <end position="29"/>
    </location>
</feature>
<dbReference type="PROSITE" id="PS51192">
    <property type="entry name" value="HELICASE_ATP_BIND_1"/>
    <property type="match status" value="1"/>
</dbReference>
<dbReference type="InterPro" id="IPR014014">
    <property type="entry name" value="RNA_helicase_DEAD_Q_motif"/>
</dbReference>
<keyword evidence="13" id="KW-1185">Reference proteome</keyword>
<dbReference type="GO" id="GO:0016787">
    <property type="term" value="F:hydrolase activity"/>
    <property type="evidence" value="ECO:0007669"/>
    <property type="project" value="UniProtKB-KW"/>
</dbReference>
<comment type="caution">
    <text evidence="12">The sequence shown here is derived from an EMBL/GenBank/DDBJ whole genome shotgun (WGS) entry which is preliminary data.</text>
</comment>
<name>A0A939B528_9BACT</name>
<dbReference type="CDD" id="cd18787">
    <property type="entry name" value="SF2_C_DEAD"/>
    <property type="match status" value="1"/>
</dbReference>
<keyword evidence="4 7" id="KW-0067">ATP-binding</keyword>
<gene>
    <name evidence="12" type="ORF">H6B30_09640</name>
</gene>
<keyword evidence="2 7" id="KW-0378">Hydrolase</keyword>
<dbReference type="SMART" id="SM00487">
    <property type="entry name" value="DEXDc"/>
    <property type="match status" value="1"/>
</dbReference>
<dbReference type="Proteomes" id="UP000764045">
    <property type="component" value="Unassembled WGS sequence"/>
</dbReference>
<feature type="domain" description="DEAD-box RNA helicase Q" evidence="11">
    <location>
        <begin position="1"/>
        <end position="29"/>
    </location>
</feature>
<dbReference type="GO" id="GO:0005829">
    <property type="term" value="C:cytosol"/>
    <property type="evidence" value="ECO:0007669"/>
    <property type="project" value="TreeGrafter"/>
</dbReference>
<dbReference type="SMART" id="SM00490">
    <property type="entry name" value="HELICc"/>
    <property type="match status" value="1"/>
</dbReference>
<reference evidence="12 13" key="1">
    <citation type="journal article" date="2021" name="Sci. Rep.">
        <title>The distribution of antibiotic resistance genes in chicken gut microbiota commensals.</title>
        <authorList>
            <person name="Juricova H."/>
            <person name="Matiasovicova J."/>
            <person name="Kubasova T."/>
            <person name="Cejkova D."/>
            <person name="Rychlik I."/>
        </authorList>
    </citation>
    <scope>NUCLEOTIDE SEQUENCE [LARGE SCALE GENOMIC DNA]</scope>
    <source>
        <strain evidence="12 13">An819</strain>
    </source>
</reference>
<feature type="compositionally biased region" description="Basic residues" evidence="8">
    <location>
        <begin position="424"/>
        <end position="434"/>
    </location>
</feature>
<evidence type="ECO:0000256" key="7">
    <source>
        <dbReference type="RuleBase" id="RU000492"/>
    </source>
</evidence>
<keyword evidence="1 7" id="KW-0547">Nucleotide-binding</keyword>
<proteinExistence type="inferred from homology"/>
<organism evidence="12 13">
    <name type="scientific">Marseilla massiliensis</name>
    <dbReference type="NCBI Taxonomy" id="1841864"/>
    <lineage>
        <taxon>Bacteria</taxon>
        <taxon>Pseudomonadati</taxon>
        <taxon>Bacteroidota</taxon>
        <taxon>Bacteroidia</taxon>
        <taxon>Bacteroidales</taxon>
        <taxon>Prevotellaceae</taxon>
        <taxon>Marseilla</taxon>
    </lineage>
</organism>
<evidence type="ECO:0000259" key="10">
    <source>
        <dbReference type="PROSITE" id="PS51194"/>
    </source>
</evidence>
<evidence type="ECO:0000256" key="4">
    <source>
        <dbReference type="ARBA" id="ARBA00022840"/>
    </source>
</evidence>
<dbReference type="GO" id="GO:0005524">
    <property type="term" value="F:ATP binding"/>
    <property type="evidence" value="ECO:0007669"/>
    <property type="project" value="UniProtKB-KW"/>
</dbReference>
<evidence type="ECO:0000256" key="2">
    <source>
        <dbReference type="ARBA" id="ARBA00022801"/>
    </source>
</evidence>
<dbReference type="PANTHER" id="PTHR47959:SF13">
    <property type="entry name" value="ATP-DEPENDENT RNA HELICASE RHLE"/>
    <property type="match status" value="1"/>
</dbReference>
<evidence type="ECO:0000259" key="9">
    <source>
        <dbReference type="PROSITE" id="PS51192"/>
    </source>
</evidence>
<feature type="region of interest" description="Disordered" evidence="8">
    <location>
        <begin position="371"/>
        <end position="445"/>
    </location>
</feature>
<dbReference type="InterPro" id="IPR001650">
    <property type="entry name" value="Helicase_C-like"/>
</dbReference>
<feature type="compositionally biased region" description="Basic residues" evidence="8">
    <location>
        <begin position="395"/>
        <end position="410"/>
    </location>
</feature>
<dbReference type="Pfam" id="PF00270">
    <property type="entry name" value="DEAD"/>
    <property type="match status" value="1"/>
</dbReference>
<dbReference type="InterPro" id="IPR050079">
    <property type="entry name" value="DEAD_box_RNA_helicase"/>
</dbReference>
<protein>
    <submittedName>
        <fullName evidence="12">DEAD/DEAH box helicase</fullName>
    </submittedName>
</protein>
<dbReference type="PROSITE" id="PS51195">
    <property type="entry name" value="Q_MOTIF"/>
    <property type="match status" value="1"/>
</dbReference>
<dbReference type="EMBL" id="JACJJL010000015">
    <property type="protein sequence ID" value="MBM6662004.1"/>
    <property type="molecule type" value="Genomic_DNA"/>
</dbReference>
<evidence type="ECO:0000256" key="8">
    <source>
        <dbReference type="SAM" id="MobiDB-lite"/>
    </source>
</evidence>
<dbReference type="InterPro" id="IPR027417">
    <property type="entry name" value="P-loop_NTPase"/>
</dbReference>
<dbReference type="GO" id="GO:0003724">
    <property type="term" value="F:RNA helicase activity"/>
    <property type="evidence" value="ECO:0007669"/>
    <property type="project" value="InterPro"/>
</dbReference>
<sequence>MRFEETYLNDNILDALYDMHFDECTPIQEKCIPEILDKHDIIGVAQTGTGKTAAYLLPILSMLDDGGYPQNSINCIVMSPTRELAQQIDQAMQGFGYYLDGVSSVAVYGGNDGNRYDQEMKSLKLGADVVIATPGRLLSHIRMGNVDLSKVSFFVLDEADRMLDMGFSDDIMQIASKLPATVQTIMFSATMPEKIQQLARTLLKNPVEVKIAVSKPAEKIKQSAYVCYESQKIGIIKYLFSTDQLKRVIIFSGKKDKVKEIARELKHLKINCCQMHSDLTQQERDEVMYEFKSGQKDVLVATDIVARGIDIDDILMVINYDVPHDAEDYVHRIGRTARADRDGVAITFVSDKDMYAFGLIEKFLEKEVEKTPLPDGLGSGPQYVTTKKSGGNGKGNRHGDRKKKGKKSRPKPTEDKGVQEKQEPKKKHRRKKKPQTAESKKAEQK</sequence>
<dbReference type="CDD" id="cd00268">
    <property type="entry name" value="DEADc"/>
    <property type="match status" value="1"/>
</dbReference>
<dbReference type="InterPro" id="IPR014001">
    <property type="entry name" value="Helicase_ATP-bd"/>
</dbReference>